<dbReference type="VEuPathDB" id="AmoebaDB:DICPUDRAFT_157081"/>
<sequence>MEEMMFKYLGTITFVLTRKFFQLHPTIQKGFEIIVIKYAYTYIFKRYWHLQLNIIRITQNIKSWIFI</sequence>
<evidence type="ECO:0000313" key="1">
    <source>
        <dbReference type="EMBL" id="EGC31094.1"/>
    </source>
</evidence>
<evidence type="ECO:0000313" key="2">
    <source>
        <dbReference type="Proteomes" id="UP000001064"/>
    </source>
</evidence>
<dbReference type="KEGG" id="dpp:DICPUDRAFT_157081"/>
<dbReference type="EMBL" id="GL871277">
    <property type="protein sequence ID" value="EGC31094.1"/>
    <property type="molecule type" value="Genomic_DNA"/>
</dbReference>
<organism evidence="1 2">
    <name type="scientific">Dictyostelium purpureum</name>
    <name type="common">Slime mold</name>
    <dbReference type="NCBI Taxonomy" id="5786"/>
    <lineage>
        <taxon>Eukaryota</taxon>
        <taxon>Amoebozoa</taxon>
        <taxon>Evosea</taxon>
        <taxon>Eumycetozoa</taxon>
        <taxon>Dictyostelia</taxon>
        <taxon>Dictyosteliales</taxon>
        <taxon>Dictyosteliaceae</taxon>
        <taxon>Dictyostelium</taxon>
    </lineage>
</organism>
<accession>F0ZY77</accession>
<dbReference type="GeneID" id="10508019"/>
<proteinExistence type="predicted"/>
<keyword evidence="2" id="KW-1185">Reference proteome</keyword>
<gene>
    <name evidence="1" type="ORF">DICPUDRAFT_157081</name>
</gene>
<dbReference type="RefSeq" id="XP_003292371.1">
    <property type="nucleotide sequence ID" value="XM_003292323.1"/>
</dbReference>
<dbReference type="Proteomes" id="UP000001064">
    <property type="component" value="Unassembled WGS sequence"/>
</dbReference>
<reference evidence="2" key="1">
    <citation type="journal article" date="2011" name="Genome Biol.">
        <title>Comparative genomics of the social amoebae Dictyostelium discoideum and Dictyostelium purpureum.</title>
        <authorList>
            <consortium name="US DOE Joint Genome Institute (JGI-PGF)"/>
            <person name="Sucgang R."/>
            <person name="Kuo A."/>
            <person name="Tian X."/>
            <person name="Salerno W."/>
            <person name="Parikh A."/>
            <person name="Feasley C.L."/>
            <person name="Dalin E."/>
            <person name="Tu H."/>
            <person name="Huang E."/>
            <person name="Barry K."/>
            <person name="Lindquist E."/>
            <person name="Shapiro H."/>
            <person name="Bruce D."/>
            <person name="Schmutz J."/>
            <person name="Salamov A."/>
            <person name="Fey P."/>
            <person name="Gaudet P."/>
            <person name="Anjard C."/>
            <person name="Babu M.M."/>
            <person name="Basu S."/>
            <person name="Bushmanova Y."/>
            <person name="van der Wel H."/>
            <person name="Katoh-Kurasawa M."/>
            <person name="Dinh C."/>
            <person name="Coutinho P.M."/>
            <person name="Saito T."/>
            <person name="Elias M."/>
            <person name="Schaap P."/>
            <person name="Kay R.R."/>
            <person name="Henrissat B."/>
            <person name="Eichinger L."/>
            <person name="Rivero F."/>
            <person name="Putnam N.H."/>
            <person name="West C.M."/>
            <person name="Loomis W.F."/>
            <person name="Chisholm R.L."/>
            <person name="Shaulsky G."/>
            <person name="Strassmann J.E."/>
            <person name="Queller D.C."/>
            <person name="Kuspa A."/>
            <person name="Grigoriev I.V."/>
        </authorList>
    </citation>
    <scope>NUCLEOTIDE SEQUENCE [LARGE SCALE GENOMIC DNA]</scope>
    <source>
        <strain evidence="2">QSDP1</strain>
    </source>
</reference>
<name>F0ZY77_DICPU</name>
<protein>
    <submittedName>
        <fullName evidence="1">Uncharacterized protein</fullName>
    </submittedName>
</protein>
<dbReference type="InParanoid" id="F0ZY77"/>
<dbReference type="AlphaFoldDB" id="F0ZY77"/>